<feature type="compositionally biased region" description="Basic and acidic residues" evidence="1">
    <location>
        <begin position="35"/>
        <end position="44"/>
    </location>
</feature>
<keyword evidence="3" id="KW-1185">Reference proteome</keyword>
<organism evidence="2 3">
    <name type="scientific">Actinomadura yumaensis</name>
    <dbReference type="NCBI Taxonomy" id="111807"/>
    <lineage>
        <taxon>Bacteria</taxon>
        <taxon>Bacillati</taxon>
        <taxon>Actinomycetota</taxon>
        <taxon>Actinomycetes</taxon>
        <taxon>Streptosporangiales</taxon>
        <taxon>Thermomonosporaceae</taxon>
        <taxon>Actinomadura</taxon>
    </lineage>
</organism>
<evidence type="ECO:0000313" key="2">
    <source>
        <dbReference type="EMBL" id="MFC6886232.1"/>
    </source>
</evidence>
<feature type="region of interest" description="Disordered" evidence="1">
    <location>
        <begin position="35"/>
        <end position="58"/>
    </location>
</feature>
<evidence type="ECO:0000313" key="3">
    <source>
        <dbReference type="Proteomes" id="UP001596380"/>
    </source>
</evidence>
<dbReference type="Proteomes" id="UP001596380">
    <property type="component" value="Unassembled WGS sequence"/>
</dbReference>
<reference evidence="3" key="1">
    <citation type="journal article" date="2019" name="Int. J. Syst. Evol. Microbiol.">
        <title>The Global Catalogue of Microorganisms (GCM) 10K type strain sequencing project: providing services to taxonomists for standard genome sequencing and annotation.</title>
        <authorList>
            <consortium name="The Broad Institute Genomics Platform"/>
            <consortium name="The Broad Institute Genome Sequencing Center for Infectious Disease"/>
            <person name="Wu L."/>
            <person name="Ma J."/>
        </authorList>
    </citation>
    <scope>NUCLEOTIDE SEQUENCE [LARGE SCALE GENOMIC DNA]</scope>
    <source>
        <strain evidence="3">JCM 3369</strain>
    </source>
</reference>
<comment type="caution">
    <text evidence="2">The sequence shown here is derived from an EMBL/GenBank/DDBJ whole genome shotgun (WGS) entry which is preliminary data.</text>
</comment>
<evidence type="ECO:0000256" key="1">
    <source>
        <dbReference type="SAM" id="MobiDB-lite"/>
    </source>
</evidence>
<proteinExistence type="predicted"/>
<dbReference type="RefSeq" id="WP_160819059.1">
    <property type="nucleotide sequence ID" value="NZ_JBHSXE010000001.1"/>
</dbReference>
<name>A0ABW2CWK3_9ACTN</name>
<accession>A0ABW2CWK3</accession>
<protein>
    <submittedName>
        <fullName evidence="2">Uncharacterized protein</fullName>
    </submittedName>
</protein>
<dbReference type="EMBL" id="JBHSXS010000050">
    <property type="protein sequence ID" value="MFC6886232.1"/>
    <property type="molecule type" value="Genomic_DNA"/>
</dbReference>
<gene>
    <name evidence="2" type="ORF">ACFQKB_41190</name>
</gene>
<sequence length="58" mass="6386">MWLNLLLLSAASLAVGFVLGWIAACPRRWDARFRDEPGPAREDLPPFAPAAPRTPTRA</sequence>